<keyword evidence="4 6" id="KW-0378">Hydrolase</keyword>
<evidence type="ECO:0000256" key="2">
    <source>
        <dbReference type="ARBA" id="ARBA00009275"/>
    </source>
</evidence>
<dbReference type="InterPro" id="IPR032466">
    <property type="entry name" value="Metal_Hydrolase"/>
</dbReference>
<dbReference type="Pfam" id="PF01026">
    <property type="entry name" value="TatD_DNase"/>
    <property type="match status" value="1"/>
</dbReference>
<organism evidence="6 7">
    <name type="scientific">Buchnera aphidicola</name>
    <name type="common">Melanaphis sacchari</name>
    <dbReference type="NCBI Taxonomy" id="2173854"/>
    <lineage>
        <taxon>Bacteria</taxon>
        <taxon>Pseudomonadati</taxon>
        <taxon>Pseudomonadota</taxon>
        <taxon>Gammaproteobacteria</taxon>
        <taxon>Enterobacterales</taxon>
        <taxon>Erwiniaceae</taxon>
        <taxon>Buchnera</taxon>
    </lineage>
</organism>
<dbReference type="GO" id="GO:0016788">
    <property type="term" value="F:hydrolase activity, acting on ester bonds"/>
    <property type="evidence" value="ECO:0007669"/>
    <property type="project" value="InterPro"/>
</dbReference>
<gene>
    <name evidence="6" type="ORF">DD681_01265</name>
</gene>
<dbReference type="PROSITE" id="PS01091">
    <property type="entry name" value="TATD_3"/>
    <property type="match status" value="1"/>
</dbReference>
<dbReference type="EMBL" id="CP029161">
    <property type="protein sequence ID" value="AWH90439.1"/>
    <property type="molecule type" value="Genomic_DNA"/>
</dbReference>
<evidence type="ECO:0000256" key="3">
    <source>
        <dbReference type="ARBA" id="ARBA00022723"/>
    </source>
</evidence>
<dbReference type="InterPro" id="IPR018228">
    <property type="entry name" value="DNase_TatD-rel_CS"/>
</dbReference>
<feature type="binding site" evidence="5">
    <location>
        <position position="131"/>
    </location>
    <ligand>
        <name>a divalent metal cation</name>
        <dbReference type="ChEBI" id="CHEBI:60240"/>
        <label>2</label>
    </ligand>
</feature>
<evidence type="ECO:0000256" key="4">
    <source>
        <dbReference type="ARBA" id="ARBA00022801"/>
    </source>
</evidence>
<keyword evidence="3 5" id="KW-0479">Metal-binding</keyword>
<dbReference type="FunFam" id="3.20.20.140:FF:000005">
    <property type="entry name" value="TatD family hydrolase"/>
    <property type="match status" value="1"/>
</dbReference>
<dbReference type="OrthoDB" id="9810005at2"/>
<comment type="similarity">
    <text evidence="2">Belongs to the metallo-dependent hydrolases superfamily. TatD-type hydrolase family.</text>
</comment>
<reference evidence="6 7" key="1">
    <citation type="submission" date="2018-04" db="EMBL/GenBank/DDBJ databases">
        <title>Genome sequence of Buchnera aphidicola from Melaphis sacchari.</title>
        <authorList>
            <person name="Geib S.M."/>
            <person name="Palmer N.A."/>
            <person name="Sattler S.E."/>
            <person name="Sarath G."/>
        </authorList>
    </citation>
    <scope>NUCLEOTIDE SEQUENCE [LARGE SCALE GENOMIC DNA]</scope>
    <source>
        <strain evidence="6 7">LSU</strain>
    </source>
</reference>
<protein>
    <submittedName>
        <fullName evidence="6">Metal-dependent hydrolase</fullName>
    </submittedName>
</protein>
<dbReference type="PANTHER" id="PTHR46124:SF2">
    <property type="entry name" value="D-AMINOACYL-TRNA DEACYLASE"/>
    <property type="match status" value="1"/>
</dbReference>
<dbReference type="GO" id="GO:0046872">
    <property type="term" value="F:metal ion binding"/>
    <property type="evidence" value="ECO:0007669"/>
    <property type="project" value="UniProtKB-KW"/>
</dbReference>
<dbReference type="GO" id="GO:0005829">
    <property type="term" value="C:cytosol"/>
    <property type="evidence" value="ECO:0007669"/>
    <property type="project" value="TreeGrafter"/>
</dbReference>
<dbReference type="AlphaFoldDB" id="A0A2U8DF46"/>
<evidence type="ECO:0000256" key="5">
    <source>
        <dbReference type="PIRSR" id="PIRSR005902-1"/>
    </source>
</evidence>
<name>A0A2U8DF46_9GAMM</name>
<dbReference type="SUPFAM" id="SSF51556">
    <property type="entry name" value="Metallo-dependent hydrolases"/>
    <property type="match status" value="1"/>
</dbReference>
<evidence type="ECO:0000313" key="6">
    <source>
        <dbReference type="EMBL" id="AWH90439.1"/>
    </source>
</evidence>
<dbReference type="PIRSF" id="PIRSF005902">
    <property type="entry name" value="DNase_TatD"/>
    <property type="match status" value="1"/>
</dbReference>
<feature type="binding site" evidence="5">
    <location>
        <position position="7"/>
    </location>
    <ligand>
        <name>a divalent metal cation</name>
        <dbReference type="ChEBI" id="CHEBI:60240"/>
        <label>1</label>
    </ligand>
</feature>
<proteinExistence type="inferred from homology"/>
<dbReference type="InterPro" id="IPR001130">
    <property type="entry name" value="TatD-like"/>
</dbReference>
<accession>A0A2U8DF46</accession>
<dbReference type="GO" id="GO:0004536">
    <property type="term" value="F:DNA nuclease activity"/>
    <property type="evidence" value="ECO:0007669"/>
    <property type="project" value="InterPro"/>
</dbReference>
<evidence type="ECO:0000313" key="7">
    <source>
        <dbReference type="Proteomes" id="UP000244884"/>
    </source>
</evidence>
<feature type="binding site" evidence="5">
    <location>
        <position position="9"/>
    </location>
    <ligand>
        <name>a divalent metal cation</name>
        <dbReference type="ChEBI" id="CHEBI:60240"/>
        <label>1</label>
    </ligand>
</feature>
<dbReference type="CDD" id="cd01310">
    <property type="entry name" value="TatD_DNAse"/>
    <property type="match status" value="1"/>
</dbReference>
<comment type="cofactor">
    <cofactor evidence="1">
        <name>a divalent metal cation</name>
        <dbReference type="ChEBI" id="CHEBI:60240"/>
    </cofactor>
</comment>
<feature type="binding site" evidence="5">
    <location>
        <position position="156"/>
    </location>
    <ligand>
        <name>a divalent metal cation</name>
        <dbReference type="ChEBI" id="CHEBI:60240"/>
        <label>2</label>
    </ligand>
</feature>
<dbReference type="NCBIfam" id="TIGR00010">
    <property type="entry name" value="YchF/TatD family DNA exonuclease"/>
    <property type="match status" value="1"/>
</dbReference>
<feature type="binding site" evidence="5">
    <location>
        <position position="95"/>
    </location>
    <ligand>
        <name>a divalent metal cation</name>
        <dbReference type="ChEBI" id="CHEBI:60240"/>
        <label>1</label>
    </ligand>
</feature>
<evidence type="ECO:0000256" key="1">
    <source>
        <dbReference type="ARBA" id="ARBA00001968"/>
    </source>
</evidence>
<feature type="binding site" evidence="5">
    <location>
        <position position="206"/>
    </location>
    <ligand>
        <name>a divalent metal cation</name>
        <dbReference type="ChEBI" id="CHEBI:60240"/>
        <label>1</label>
    </ligand>
</feature>
<sequence>MFLIDSHCHIDRLNYSLLHGSIENMLEKSYRNNIKKFLTISTSINNFNKIKIFLDKYKSIFYSCGIHPLYCEKQINELNKLEKKSNIKRVIALGETGLDYFYSPQSKKIQQYFFRKHIQIAKKLKKPIIVHTRNAINDTIQILQEENARECGGIIHSFTEDKKSAFKLLDIDFYISFSGIITFKKSIELRETLKTIPLKNILIETDSPYLSPVPYRGKENQPAYLIEIAKNISFIKKINLKKFTEILKTNFCTLFNLNF</sequence>
<dbReference type="PROSITE" id="PS01137">
    <property type="entry name" value="TATD_1"/>
    <property type="match status" value="1"/>
</dbReference>
<dbReference type="RefSeq" id="WP_158341210.1">
    <property type="nucleotide sequence ID" value="NZ_CP029161.1"/>
</dbReference>
<dbReference type="PANTHER" id="PTHR46124">
    <property type="entry name" value="D-AMINOACYL-TRNA DEACYLASE"/>
    <property type="match status" value="1"/>
</dbReference>
<dbReference type="Gene3D" id="3.20.20.140">
    <property type="entry name" value="Metal-dependent hydrolases"/>
    <property type="match status" value="1"/>
</dbReference>
<dbReference type="Proteomes" id="UP000244884">
    <property type="component" value="Chromosome"/>
</dbReference>
<dbReference type="InterPro" id="IPR015991">
    <property type="entry name" value="TatD/YcfH-like"/>
</dbReference>